<evidence type="ECO:0000259" key="1">
    <source>
        <dbReference type="Pfam" id="PF01507"/>
    </source>
</evidence>
<protein>
    <submittedName>
        <fullName evidence="2">Phosphoadenosine phosphosulfate reductase</fullName>
        <ecNumber evidence="2">1.8.4.8</ecNumber>
    </submittedName>
</protein>
<dbReference type="PANTHER" id="PTHR43196">
    <property type="entry name" value="SULFATE ADENYLYLTRANSFERASE SUBUNIT 2"/>
    <property type="match status" value="1"/>
</dbReference>
<dbReference type="RefSeq" id="WP_167942477.1">
    <property type="nucleotide sequence ID" value="NZ_JAATJA010000005.1"/>
</dbReference>
<dbReference type="InterPro" id="IPR002500">
    <property type="entry name" value="PAPS_reduct_dom"/>
</dbReference>
<dbReference type="Gene3D" id="3.40.50.620">
    <property type="entry name" value="HUPs"/>
    <property type="match status" value="1"/>
</dbReference>
<comment type="caution">
    <text evidence="2">The sequence shown here is derived from an EMBL/GenBank/DDBJ whole genome shotgun (WGS) entry which is preliminary data.</text>
</comment>
<proteinExistence type="predicted"/>
<keyword evidence="3" id="KW-1185">Reference proteome</keyword>
<name>A0A846QQD7_9BACT</name>
<feature type="domain" description="Phosphoadenosine phosphosulphate reductase" evidence="1">
    <location>
        <begin position="38"/>
        <end position="208"/>
    </location>
</feature>
<sequence length="237" mass="26500">MKTSLPQLERTAKTLAEKAEACVAFMRSMAELAAPEEIAVAWTGGKDSTVALALWRECLRSYAPGAPLRAVNIDTGCKFPEVIALRDEVARQWDVELVVARPEVELAGYPLAVDKVACCRDLKVRPLQRALAENGVRVLFTGIRADEHASRQERPCVERREHPEHLLAHPVLAFTEMDVWAYIIDKALPYCSLYADGYRSLGCMPCTRRSDASEPERAGRDQDKEAKLEMLHSLGYF</sequence>
<dbReference type="InterPro" id="IPR050128">
    <property type="entry name" value="Sulfate_adenylyltrnsfr_sub2"/>
</dbReference>
<accession>A0A846QQD7</accession>
<dbReference type="PANTHER" id="PTHR43196:SF1">
    <property type="entry name" value="SULFATE ADENYLYLTRANSFERASE SUBUNIT 2"/>
    <property type="match status" value="1"/>
</dbReference>
<dbReference type="GO" id="GO:0004604">
    <property type="term" value="F:phosphoadenylyl-sulfate reductase (thioredoxin) activity"/>
    <property type="evidence" value="ECO:0007669"/>
    <property type="project" value="UniProtKB-EC"/>
</dbReference>
<evidence type="ECO:0000313" key="3">
    <source>
        <dbReference type="Proteomes" id="UP000580856"/>
    </source>
</evidence>
<evidence type="ECO:0000313" key="2">
    <source>
        <dbReference type="EMBL" id="NJB69387.1"/>
    </source>
</evidence>
<dbReference type="SUPFAM" id="SSF52402">
    <property type="entry name" value="Adenine nucleotide alpha hydrolases-like"/>
    <property type="match status" value="1"/>
</dbReference>
<dbReference type="EC" id="1.8.4.8" evidence="2"/>
<reference evidence="2 3" key="1">
    <citation type="submission" date="2020-03" db="EMBL/GenBank/DDBJ databases">
        <title>Genomic Encyclopedia of Type Strains, Phase IV (KMG-IV): sequencing the most valuable type-strain genomes for metagenomic binning, comparative biology and taxonomic classification.</title>
        <authorList>
            <person name="Goeker M."/>
        </authorList>
    </citation>
    <scope>NUCLEOTIDE SEQUENCE [LARGE SCALE GENOMIC DNA]</scope>
    <source>
        <strain evidence="2 3">DSM 24233</strain>
    </source>
</reference>
<gene>
    <name evidence="2" type="ORF">GGQ74_003089</name>
</gene>
<dbReference type="AlphaFoldDB" id="A0A846QQD7"/>
<organism evidence="2 3">
    <name type="scientific">Desulfobaculum xiamenense</name>
    <dbReference type="NCBI Taxonomy" id="995050"/>
    <lineage>
        <taxon>Bacteria</taxon>
        <taxon>Pseudomonadati</taxon>
        <taxon>Thermodesulfobacteriota</taxon>
        <taxon>Desulfovibrionia</taxon>
        <taxon>Desulfovibrionales</taxon>
        <taxon>Desulfovibrionaceae</taxon>
        <taxon>Desulfobaculum</taxon>
    </lineage>
</organism>
<dbReference type="Pfam" id="PF01507">
    <property type="entry name" value="PAPS_reduct"/>
    <property type="match status" value="1"/>
</dbReference>
<dbReference type="Proteomes" id="UP000580856">
    <property type="component" value="Unassembled WGS sequence"/>
</dbReference>
<dbReference type="InterPro" id="IPR014729">
    <property type="entry name" value="Rossmann-like_a/b/a_fold"/>
</dbReference>
<keyword evidence="2" id="KW-0560">Oxidoreductase</keyword>
<dbReference type="EMBL" id="JAATJA010000005">
    <property type="protein sequence ID" value="NJB69387.1"/>
    <property type="molecule type" value="Genomic_DNA"/>
</dbReference>